<evidence type="ECO:0000313" key="1">
    <source>
        <dbReference type="EMBL" id="GFR87853.1"/>
    </source>
</evidence>
<gene>
    <name evidence="1" type="ORF">ElyMa_006087100</name>
</gene>
<sequence>MIPPITLSLFTIRDKELDTWVAYRSADATNARGQKPFMTTIMEPPTVSLISLTSPKFSRTKECQEFLEDEKRGLGRKLANCSQAERACVYTAIASIEDWLDLHSSALENIKTAVKLNGSNPEYLWLKAKLSRQQKAFEVQEEMMKKWKQGLTVFPPVGEVQRISSKNWSARDIKDQFVKKGIPVIVKDVVCTMTQMRWHLDYIKERAGSITVPVKRHISGSVEWAKLEESRTTTLADHIDKVQQNQTTDYLFDWSLPLHCPQLANEITVPEYFSGEMEDKVCLAGRVNESDVAVLTFKGIAVLKKTFF</sequence>
<proteinExistence type="predicted"/>
<dbReference type="EMBL" id="BMAT01012198">
    <property type="protein sequence ID" value="GFR87853.1"/>
    <property type="molecule type" value="Genomic_DNA"/>
</dbReference>
<protein>
    <submittedName>
        <fullName evidence="1">Bifunctional arginine demethylase and lysyl-hydroxylase JMJD6-B</fullName>
    </submittedName>
</protein>
<accession>A0AAV4GQP9</accession>
<dbReference type="Proteomes" id="UP000762676">
    <property type="component" value="Unassembled WGS sequence"/>
</dbReference>
<reference evidence="1 2" key="1">
    <citation type="journal article" date="2021" name="Elife">
        <title>Chloroplast acquisition without the gene transfer in kleptoplastic sea slugs, Plakobranchus ocellatus.</title>
        <authorList>
            <person name="Maeda T."/>
            <person name="Takahashi S."/>
            <person name="Yoshida T."/>
            <person name="Shimamura S."/>
            <person name="Takaki Y."/>
            <person name="Nagai Y."/>
            <person name="Toyoda A."/>
            <person name="Suzuki Y."/>
            <person name="Arimoto A."/>
            <person name="Ishii H."/>
            <person name="Satoh N."/>
            <person name="Nishiyama T."/>
            <person name="Hasebe M."/>
            <person name="Maruyama T."/>
            <person name="Minagawa J."/>
            <person name="Obokata J."/>
            <person name="Shigenobu S."/>
        </authorList>
    </citation>
    <scope>NUCLEOTIDE SEQUENCE [LARGE SCALE GENOMIC DNA]</scope>
</reference>
<name>A0AAV4GQP9_9GAST</name>
<dbReference type="AlphaFoldDB" id="A0AAV4GQP9"/>
<keyword evidence="2" id="KW-1185">Reference proteome</keyword>
<comment type="caution">
    <text evidence="1">The sequence shown here is derived from an EMBL/GenBank/DDBJ whole genome shotgun (WGS) entry which is preliminary data.</text>
</comment>
<dbReference type="Gene3D" id="2.60.120.650">
    <property type="entry name" value="Cupin"/>
    <property type="match status" value="1"/>
</dbReference>
<organism evidence="1 2">
    <name type="scientific">Elysia marginata</name>
    <dbReference type="NCBI Taxonomy" id="1093978"/>
    <lineage>
        <taxon>Eukaryota</taxon>
        <taxon>Metazoa</taxon>
        <taxon>Spiralia</taxon>
        <taxon>Lophotrochozoa</taxon>
        <taxon>Mollusca</taxon>
        <taxon>Gastropoda</taxon>
        <taxon>Heterobranchia</taxon>
        <taxon>Euthyneura</taxon>
        <taxon>Panpulmonata</taxon>
        <taxon>Sacoglossa</taxon>
        <taxon>Placobranchoidea</taxon>
        <taxon>Plakobranchidae</taxon>
        <taxon>Elysia</taxon>
    </lineage>
</organism>
<dbReference type="SUPFAM" id="SSF51197">
    <property type="entry name" value="Clavaminate synthase-like"/>
    <property type="match status" value="1"/>
</dbReference>
<evidence type="ECO:0000313" key="2">
    <source>
        <dbReference type="Proteomes" id="UP000762676"/>
    </source>
</evidence>